<gene>
    <name evidence="4" type="ORF">INT43_003663</name>
</gene>
<dbReference type="PANTHER" id="PTHR37616:SF2">
    <property type="entry name" value="BZIP DOMAIN-CONTAINING PROTEIN"/>
    <property type="match status" value="1"/>
</dbReference>
<dbReference type="PANTHER" id="PTHR37616">
    <property type="entry name" value="BZIP TRANSCRIPTION FACTOR 60-LIKE"/>
    <property type="match status" value="1"/>
</dbReference>
<keyword evidence="1" id="KW-0175">Coiled coil</keyword>
<feature type="compositionally biased region" description="Low complexity" evidence="2">
    <location>
        <begin position="288"/>
        <end position="310"/>
    </location>
</feature>
<dbReference type="EMBL" id="JAEPQZ010000006">
    <property type="protein sequence ID" value="KAG2179877.1"/>
    <property type="molecule type" value="Genomic_DNA"/>
</dbReference>
<proteinExistence type="predicted"/>
<dbReference type="AlphaFoldDB" id="A0A8H7PT72"/>
<dbReference type="CDD" id="cd14810">
    <property type="entry name" value="bZIP_u1"/>
    <property type="match status" value="1"/>
</dbReference>
<evidence type="ECO:0000313" key="5">
    <source>
        <dbReference type="Proteomes" id="UP000654370"/>
    </source>
</evidence>
<evidence type="ECO:0000256" key="2">
    <source>
        <dbReference type="SAM" id="MobiDB-lite"/>
    </source>
</evidence>
<evidence type="ECO:0000313" key="4">
    <source>
        <dbReference type="EMBL" id="KAG2179877.1"/>
    </source>
</evidence>
<name>A0A8H7PT72_MORIS</name>
<organism evidence="4 5">
    <name type="scientific">Mortierella isabellina</name>
    <name type="common">Filamentous fungus</name>
    <name type="synonym">Umbelopsis isabellina</name>
    <dbReference type="NCBI Taxonomy" id="91625"/>
    <lineage>
        <taxon>Eukaryota</taxon>
        <taxon>Fungi</taxon>
        <taxon>Fungi incertae sedis</taxon>
        <taxon>Mucoromycota</taxon>
        <taxon>Mucoromycotina</taxon>
        <taxon>Umbelopsidomycetes</taxon>
        <taxon>Umbelopsidales</taxon>
        <taxon>Umbelopsidaceae</taxon>
        <taxon>Umbelopsis</taxon>
    </lineage>
</organism>
<feature type="coiled-coil region" evidence="1">
    <location>
        <begin position="239"/>
        <end position="273"/>
    </location>
</feature>
<reference evidence="4" key="1">
    <citation type="submission" date="2020-12" db="EMBL/GenBank/DDBJ databases">
        <title>Metabolic potential, ecology and presence of endohyphal bacteria is reflected in genomic diversity of Mucoromycotina.</title>
        <authorList>
            <person name="Muszewska A."/>
            <person name="Okrasinska A."/>
            <person name="Steczkiewicz K."/>
            <person name="Drgas O."/>
            <person name="Orlowska M."/>
            <person name="Perlinska-Lenart U."/>
            <person name="Aleksandrzak-Piekarczyk T."/>
            <person name="Szatraj K."/>
            <person name="Zielenkiewicz U."/>
            <person name="Pilsyk S."/>
            <person name="Malc E."/>
            <person name="Mieczkowski P."/>
            <person name="Kruszewska J.S."/>
            <person name="Biernat P."/>
            <person name="Pawlowska J."/>
        </authorList>
    </citation>
    <scope>NUCLEOTIDE SEQUENCE</scope>
    <source>
        <strain evidence="4">WA0000067209</strain>
    </source>
</reference>
<dbReference type="SMART" id="SM00338">
    <property type="entry name" value="BRLZ"/>
    <property type="match status" value="1"/>
</dbReference>
<dbReference type="GO" id="GO:0003700">
    <property type="term" value="F:DNA-binding transcription factor activity"/>
    <property type="evidence" value="ECO:0007669"/>
    <property type="project" value="InterPro"/>
</dbReference>
<dbReference type="InterPro" id="IPR046347">
    <property type="entry name" value="bZIP_sf"/>
</dbReference>
<evidence type="ECO:0000256" key="1">
    <source>
        <dbReference type="SAM" id="Coils"/>
    </source>
</evidence>
<comment type="caution">
    <text evidence="4">The sequence shown here is derived from an EMBL/GenBank/DDBJ whole genome shotgun (WGS) entry which is preliminary data.</text>
</comment>
<feature type="region of interest" description="Disordered" evidence="2">
    <location>
        <begin position="278"/>
        <end position="310"/>
    </location>
</feature>
<dbReference type="PROSITE" id="PS00036">
    <property type="entry name" value="BZIP_BASIC"/>
    <property type="match status" value="1"/>
</dbReference>
<dbReference type="InterPro" id="IPR004827">
    <property type="entry name" value="bZIP"/>
</dbReference>
<dbReference type="PROSITE" id="PS50217">
    <property type="entry name" value="BZIP"/>
    <property type="match status" value="1"/>
</dbReference>
<dbReference type="SUPFAM" id="SSF57959">
    <property type="entry name" value="Leucine zipper domain"/>
    <property type="match status" value="1"/>
</dbReference>
<dbReference type="Proteomes" id="UP000654370">
    <property type="component" value="Unassembled WGS sequence"/>
</dbReference>
<sequence>MELDEFVDMEWLNSHSSTMDVKDESFDSADPFYYMDSTFEPDFMSQDIVTDPTLDDLDIATVEEPSVKEEAPATLPTPPSTDDKETAKSALPPSFPSTEQIKLLIEAAKKQLALQQQQQEQNGAGLTTVPSSQTQTVPPALDNVVDTLPITTVSPDKLIIKQEEDKEPSQEAKPNVIEKASHFTRASSKMDYDSDEEIHSPEDIKKMTPKERRQLRNKISARNFRVRRKEYISTLEAQVQEHKSYADQLFEKLSKVENENICLKAEVDSLRRQNQLLVNSASPPSPPTSSDLVRTASSSSTSSSSSKCISSPRINLNKDISITGSMAIDTYRQDTRILVSNAVMPNWNVEEILKEKPDHTIFNAVAHHIVSTFASFMTMSDVKEKQPWSRCSMDPPTTVSPAYIEYLYDTVIMSSLGESGSDFNWWNVAAC</sequence>
<accession>A0A8H7PT72</accession>
<keyword evidence="5" id="KW-1185">Reference proteome</keyword>
<evidence type="ECO:0000259" key="3">
    <source>
        <dbReference type="PROSITE" id="PS50217"/>
    </source>
</evidence>
<dbReference type="Gene3D" id="1.20.5.170">
    <property type="match status" value="1"/>
</dbReference>
<protein>
    <recommendedName>
        <fullName evidence="3">BZIP domain-containing protein</fullName>
    </recommendedName>
</protein>
<feature type="domain" description="BZIP" evidence="3">
    <location>
        <begin position="210"/>
        <end position="270"/>
    </location>
</feature>
<dbReference type="Pfam" id="PF00170">
    <property type="entry name" value="bZIP_1"/>
    <property type="match status" value="1"/>
</dbReference>
<feature type="region of interest" description="Disordered" evidence="2">
    <location>
        <begin position="63"/>
        <end position="95"/>
    </location>
</feature>
<dbReference type="OrthoDB" id="5571888at2759"/>